<accession>A0A7R8XG22</accession>
<dbReference type="AlphaFoldDB" id="A0A7R8XG22"/>
<gene>
    <name evidence="2" type="ORF">DSTB1V02_LOCUS9041</name>
</gene>
<protein>
    <submittedName>
        <fullName evidence="2">Uncharacterized protein</fullName>
    </submittedName>
</protein>
<feature type="compositionally biased region" description="Polar residues" evidence="1">
    <location>
        <begin position="103"/>
        <end position="122"/>
    </location>
</feature>
<feature type="compositionally biased region" description="Basic and acidic residues" evidence="1">
    <location>
        <begin position="129"/>
        <end position="143"/>
    </location>
</feature>
<feature type="compositionally biased region" description="Basic and acidic residues" evidence="1">
    <location>
        <begin position="67"/>
        <end position="81"/>
    </location>
</feature>
<evidence type="ECO:0000313" key="2">
    <source>
        <dbReference type="EMBL" id="CAD7249242.1"/>
    </source>
</evidence>
<proteinExistence type="predicted"/>
<dbReference type="OrthoDB" id="6382911at2759"/>
<reference evidence="2" key="1">
    <citation type="submission" date="2020-11" db="EMBL/GenBank/DDBJ databases">
        <authorList>
            <person name="Tran Van P."/>
        </authorList>
    </citation>
    <scope>NUCLEOTIDE SEQUENCE</scope>
</reference>
<feature type="compositionally biased region" description="Polar residues" evidence="1">
    <location>
        <begin position="179"/>
        <end position="188"/>
    </location>
</feature>
<dbReference type="Proteomes" id="UP000677054">
    <property type="component" value="Unassembled WGS sequence"/>
</dbReference>
<evidence type="ECO:0000313" key="3">
    <source>
        <dbReference type="Proteomes" id="UP000677054"/>
    </source>
</evidence>
<dbReference type="EMBL" id="CAJPEV010002193">
    <property type="protein sequence ID" value="CAG0896070.1"/>
    <property type="molecule type" value="Genomic_DNA"/>
</dbReference>
<feature type="region of interest" description="Disordered" evidence="1">
    <location>
        <begin position="97"/>
        <end position="203"/>
    </location>
</feature>
<evidence type="ECO:0000256" key="1">
    <source>
        <dbReference type="SAM" id="MobiDB-lite"/>
    </source>
</evidence>
<dbReference type="EMBL" id="LR901710">
    <property type="protein sequence ID" value="CAD7249242.1"/>
    <property type="molecule type" value="Genomic_DNA"/>
</dbReference>
<organism evidence="2">
    <name type="scientific">Darwinula stevensoni</name>
    <dbReference type="NCBI Taxonomy" id="69355"/>
    <lineage>
        <taxon>Eukaryota</taxon>
        <taxon>Metazoa</taxon>
        <taxon>Ecdysozoa</taxon>
        <taxon>Arthropoda</taxon>
        <taxon>Crustacea</taxon>
        <taxon>Oligostraca</taxon>
        <taxon>Ostracoda</taxon>
        <taxon>Podocopa</taxon>
        <taxon>Podocopida</taxon>
        <taxon>Darwinulocopina</taxon>
        <taxon>Darwinuloidea</taxon>
        <taxon>Darwinulidae</taxon>
        <taxon>Darwinula</taxon>
    </lineage>
</organism>
<feature type="region of interest" description="Disordered" evidence="1">
    <location>
        <begin position="63"/>
        <end position="83"/>
    </location>
</feature>
<sequence length="323" mass="37098">MHIVSFTMKGYIQRMRAVFSQLSDSHSELRDCGPETFRSRCSKSTEDLTSDGEYRAVLVQLTTGAESESRGGREVERRESTRFQSAKNLLKSLRPGHHGWADVTTSPYPDESQNIRPTSEDSLANHYPTLDRRDPHYHSEGKGMKKRKPWTSEKELRTLPSRAEPTSCNIKSSAPKDSISMTDRSQSFQERKRRSSFSSDENVYENMEEQNRNAQGLDQLVRMDRERERRSFRKLTKDSGYETNYAESDYANLESLELSSLNSKDMELGIPTEDYSSVYRSAPQLQERHGESEPGTSNSVLYPQMAALPSWYVPFLFTHSVYI</sequence>
<name>A0A7R8XG22_9CRUS</name>
<keyword evidence="3" id="KW-1185">Reference proteome</keyword>